<accession>A0ABS3L8I3</accession>
<dbReference type="RefSeq" id="WP_207672865.1">
    <property type="nucleotide sequence ID" value="NZ_JAFREM010000012.1"/>
</dbReference>
<dbReference type="PANTHER" id="PTHR30409">
    <property type="entry name" value="CARBAMATE KINASE"/>
    <property type="match status" value="1"/>
</dbReference>
<dbReference type="EMBL" id="JAFREM010000012">
    <property type="protein sequence ID" value="MBO1305932.1"/>
    <property type="molecule type" value="Genomic_DNA"/>
</dbReference>
<evidence type="ECO:0000256" key="8">
    <source>
        <dbReference type="NCBIfam" id="TIGR00746"/>
    </source>
</evidence>
<evidence type="ECO:0000256" key="7">
    <source>
        <dbReference type="ARBA" id="ARBA00048467"/>
    </source>
</evidence>
<evidence type="ECO:0000256" key="9">
    <source>
        <dbReference type="PIRNR" id="PIRNR000723"/>
    </source>
</evidence>
<evidence type="ECO:0000256" key="6">
    <source>
        <dbReference type="ARBA" id="ARBA00022777"/>
    </source>
</evidence>
<reference evidence="11 12" key="1">
    <citation type="submission" date="2021-03" db="EMBL/GenBank/DDBJ databases">
        <title>Enterococcal diversity collection.</title>
        <authorList>
            <person name="Gilmore M.S."/>
            <person name="Schwartzman J."/>
            <person name="Van Tyne D."/>
            <person name="Martin M."/>
            <person name="Earl A.M."/>
            <person name="Manson A.L."/>
            <person name="Straub T."/>
            <person name="Salamzade R."/>
            <person name="Saavedra J."/>
            <person name="Lebreton F."/>
            <person name="Prichula J."/>
            <person name="Schaufler K."/>
            <person name="Gaca A."/>
            <person name="Sgardioli B."/>
            <person name="Wagenaar J."/>
            <person name="Strong T."/>
        </authorList>
    </citation>
    <scope>NUCLEOTIDE SEQUENCE [LARGE SCALE GENOMIC DNA]</scope>
    <source>
        <strain evidence="11 12">669A</strain>
    </source>
</reference>
<gene>
    <name evidence="11" type="primary">arcC</name>
    <name evidence="11" type="ORF">JZO70_07160</name>
</gene>
<organism evidence="11 12">
    <name type="scientific">Candidatus Enterococcus moelleringii</name>
    <dbReference type="NCBI Taxonomy" id="2815325"/>
    <lineage>
        <taxon>Bacteria</taxon>
        <taxon>Bacillati</taxon>
        <taxon>Bacillota</taxon>
        <taxon>Bacilli</taxon>
        <taxon>Lactobacillales</taxon>
        <taxon>Enterococcaceae</taxon>
        <taxon>Enterococcus</taxon>
    </lineage>
</organism>
<evidence type="ECO:0000256" key="5">
    <source>
        <dbReference type="ARBA" id="ARBA00022679"/>
    </source>
</evidence>
<protein>
    <recommendedName>
        <fullName evidence="3 8">Carbamate kinase</fullName>
    </recommendedName>
</protein>
<dbReference type="Gene3D" id="3.40.1160.10">
    <property type="entry name" value="Acetylglutamate kinase-like"/>
    <property type="match status" value="1"/>
</dbReference>
<dbReference type="PIRSF" id="PIRSF000723">
    <property type="entry name" value="Carbamate_kin"/>
    <property type="match status" value="1"/>
</dbReference>
<dbReference type="NCBIfam" id="TIGR00746">
    <property type="entry name" value="arcC"/>
    <property type="match status" value="1"/>
</dbReference>
<evidence type="ECO:0000259" key="10">
    <source>
        <dbReference type="Pfam" id="PF00696"/>
    </source>
</evidence>
<comment type="pathway">
    <text evidence="1">Metabolic intermediate metabolism; carbamoyl phosphate degradation; CO(2) and NH(3) from carbamoyl phosphate: step 1/1.</text>
</comment>
<dbReference type="InterPro" id="IPR036393">
    <property type="entry name" value="AceGlu_kinase-like_sf"/>
</dbReference>
<dbReference type="PRINTS" id="PR01469">
    <property type="entry name" value="CARBMTKINASE"/>
</dbReference>
<comment type="similarity">
    <text evidence="2 9">Belongs to the carbamate kinase family.</text>
</comment>
<keyword evidence="4" id="KW-0056">Arginine metabolism</keyword>
<evidence type="ECO:0000256" key="3">
    <source>
        <dbReference type="ARBA" id="ARBA00013070"/>
    </source>
</evidence>
<evidence type="ECO:0000256" key="4">
    <source>
        <dbReference type="ARBA" id="ARBA00022503"/>
    </source>
</evidence>
<dbReference type="PANTHER" id="PTHR30409:SF1">
    <property type="entry name" value="CARBAMATE KINASE-RELATED"/>
    <property type="match status" value="1"/>
</dbReference>
<proteinExistence type="inferred from homology"/>
<comment type="catalytic activity">
    <reaction evidence="7">
        <text>hydrogencarbonate + NH4(+) + ATP = carbamoyl phosphate + ADP + H2O + H(+)</text>
        <dbReference type="Rhea" id="RHEA:10152"/>
        <dbReference type="ChEBI" id="CHEBI:15377"/>
        <dbReference type="ChEBI" id="CHEBI:15378"/>
        <dbReference type="ChEBI" id="CHEBI:17544"/>
        <dbReference type="ChEBI" id="CHEBI:28938"/>
        <dbReference type="ChEBI" id="CHEBI:30616"/>
        <dbReference type="ChEBI" id="CHEBI:58228"/>
        <dbReference type="ChEBI" id="CHEBI:456216"/>
        <dbReference type="EC" id="2.7.2.2"/>
    </reaction>
</comment>
<dbReference type="GO" id="GO:0008804">
    <property type="term" value="F:carbamate kinase activity"/>
    <property type="evidence" value="ECO:0007669"/>
    <property type="project" value="UniProtKB-EC"/>
</dbReference>
<dbReference type="SUPFAM" id="SSF53633">
    <property type="entry name" value="Carbamate kinase-like"/>
    <property type="match status" value="1"/>
</dbReference>
<evidence type="ECO:0000313" key="11">
    <source>
        <dbReference type="EMBL" id="MBO1305932.1"/>
    </source>
</evidence>
<name>A0ABS3L8I3_9ENTE</name>
<dbReference type="CDD" id="cd04235">
    <property type="entry name" value="AAK_CK"/>
    <property type="match status" value="1"/>
</dbReference>
<evidence type="ECO:0000313" key="12">
    <source>
        <dbReference type="Proteomes" id="UP000664601"/>
    </source>
</evidence>
<dbReference type="NCBIfam" id="NF009007">
    <property type="entry name" value="PRK12352.1"/>
    <property type="match status" value="1"/>
</dbReference>
<dbReference type="Proteomes" id="UP000664601">
    <property type="component" value="Unassembled WGS sequence"/>
</dbReference>
<evidence type="ECO:0000256" key="1">
    <source>
        <dbReference type="ARBA" id="ARBA00005118"/>
    </source>
</evidence>
<dbReference type="InterPro" id="IPR001048">
    <property type="entry name" value="Asp/Glu/Uridylate_kinase"/>
</dbReference>
<sequence>MSERVVLALGGNAILQPEQKGTYEEQKENIEKACNRIVELVKAGYQVIVTHGNGPQVGQILLQNELTQPEIPSMPLWVCTAESQGMIGSIMQEALKNEINRHQLDKNVSAVLSLTEVDANDPAFESPTKPVGAFYSKEEADKLAEEKGWVMMEDAGRGYRRAVASPKPKRILGLESVKTLLDNNTVVISAGGGGIPVVRDEQNNLQGISAVIDKDLSALELSKEVEADVLMILTDVSNVFINYGKENQQKLETISLAEAEKYYDDGHFSAGSMGPKMKAAIDFAKNGKKAIICSLEEAKEALTGKTGTTISGTI</sequence>
<keyword evidence="6 9" id="KW-0418">Kinase</keyword>
<comment type="caution">
    <text evidence="11">The sequence shown here is derived from an EMBL/GenBank/DDBJ whole genome shotgun (WGS) entry which is preliminary data.</text>
</comment>
<keyword evidence="12" id="KW-1185">Reference proteome</keyword>
<evidence type="ECO:0000256" key="2">
    <source>
        <dbReference type="ARBA" id="ARBA00011066"/>
    </source>
</evidence>
<dbReference type="InterPro" id="IPR003964">
    <property type="entry name" value="Carb_kinase"/>
</dbReference>
<keyword evidence="5 9" id="KW-0808">Transferase</keyword>
<feature type="domain" description="Aspartate/glutamate/uridylate kinase" evidence="10">
    <location>
        <begin position="4"/>
        <end position="293"/>
    </location>
</feature>
<dbReference type="Pfam" id="PF00696">
    <property type="entry name" value="AA_kinase"/>
    <property type="match status" value="1"/>
</dbReference>